<name>A0AAD6Z647_9AGAR</name>
<sequence length="345" mass="37127">MQPDGGVGERRRVIAEDEGWEKPPTAASIPVVRSRDRRIRLGETAVGVSARSRRPMGWETKHARARASQAGLNAAGGARAHRSDRQSGVTMRSIENEHMLRLDRAHGRPIPSSRSFGWMLDERASRQDGAAPETGLRQEERRIPPPLLVAASSRLSPTTCVRKHLASHPPRPAQTSATRLSARRLSKARPDTTSHLRTHADAAHKDEVQVGGRPCVASAPRPAVPSESAPLHVSEPSSGAPVPADSRGTRTRRSTGLDLTRLGTRARRPIAHPPSASTPRGGEAPSLRSSELVGPHPASAPVPPRTARSIHRLRRAREGSVAWRDEIVRGRCRTTAGDAHGCGGS</sequence>
<comment type="caution">
    <text evidence="2">The sequence shown here is derived from an EMBL/GenBank/DDBJ whole genome shotgun (WGS) entry which is preliminary data.</text>
</comment>
<dbReference type="EMBL" id="JARIHO010000084">
    <property type="protein sequence ID" value="KAJ7308695.1"/>
    <property type="molecule type" value="Genomic_DNA"/>
</dbReference>
<feature type="region of interest" description="Disordered" evidence="1">
    <location>
        <begin position="1"/>
        <end position="28"/>
    </location>
</feature>
<feature type="region of interest" description="Disordered" evidence="1">
    <location>
        <begin position="162"/>
        <end position="320"/>
    </location>
</feature>
<organism evidence="2 3">
    <name type="scientific">Mycena albidolilacea</name>
    <dbReference type="NCBI Taxonomy" id="1033008"/>
    <lineage>
        <taxon>Eukaryota</taxon>
        <taxon>Fungi</taxon>
        <taxon>Dikarya</taxon>
        <taxon>Basidiomycota</taxon>
        <taxon>Agaricomycotina</taxon>
        <taxon>Agaricomycetes</taxon>
        <taxon>Agaricomycetidae</taxon>
        <taxon>Agaricales</taxon>
        <taxon>Marasmiineae</taxon>
        <taxon>Mycenaceae</taxon>
        <taxon>Mycena</taxon>
    </lineage>
</organism>
<keyword evidence="3" id="KW-1185">Reference proteome</keyword>
<evidence type="ECO:0000313" key="2">
    <source>
        <dbReference type="EMBL" id="KAJ7308695.1"/>
    </source>
</evidence>
<evidence type="ECO:0000313" key="3">
    <source>
        <dbReference type="Proteomes" id="UP001218218"/>
    </source>
</evidence>
<accession>A0AAD6Z647</accession>
<proteinExistence type="predicted"/>
<protein>
    <submittedName>
        <fullName evidence="2">Uncharacterized protein</fullName>
    </submittedName>
</protein>
<dbReference type="Proteomes" id="UP001218218">
    <property type="component" value="Unassembled WGS sequence"/>
</dbReference>
<reference evidence="2" key="1">
    <citation type="submission" date="2023-03" db="EMBL/GenBank/DDBJ databases">
        <title>Massive genome expansion in bonnet fungi (Mycena s.s.) driven by repeated elements and novel gene families across ecological guilds.</title>
        <authorList>
            <consortium name="Lawrence Berkeley National Laboratory"/>
            <person name="Harder C.B."/>
            <person name="Miyauchi S."/>
            <person name="Viragh M."/>
            <person name="Kuo A."/>
            <person name="Thoen E."/>
            <person name="Andreopoulos B."/>
            <person name="Lu D."/>
            <person name="Skrede I."/>
            <person name="Drula E."/>
            <person name="Henrissat B."/>
            <person name="Morin E."/>
            <person name="Kohler A."/>
            <person name="Barry K."/>
            <person name="LaButti K."/>
            <person name="Morin E."/>
            <person name="Salamov A."/>
            <person name="Lipzen A."/>
            <person name="Mereny Z."/>
            <person name="Hegedus B."/>
            <person name="Baldrian P."/>
            <person name="Stursova M."/>
            <person name="Weitz H."/>
            <person name="Taylor A."/>
            <person name="Grigoriev I.V."/>
            <person name="Nagy L.G."/>
            <person name="Martin F."/>
            <person name="Kauserud H."/>
        </authorList>
    </citation>
    <scope>NUCLEOTIDE SEQUENCE</scope>
    <source>
        <strain evidence="2">CBHHK002</strain>
    </source>
</reference>
<feature type="region of interest" description="Disordered" evidence="1">
    <location>
        <begin position="124"/>
        <end position="144"/>
    </location>
</feature>
<feature type="region of interest" description="Disordered" evidence="1">
    <location>
        <begin position="46"/>
        <end position="90"/>
    </location>
</feature>
<gene>
    <name evidence="2" type="ORF">DFH08DRAFT_1050518</name>
</gene>
<feature type="compositionally biased region" description="Low complexity" evidence="1">
    <location>
        <begin position="254"/>
        <end position="263"/>
    </location>
</feature>
<feature type="compositionally biased region" description="Basic and acidic residues" evidence="1">
    <location>
        <begin position="188"/>
        <end position="208"/>
    </location>
</feature>
<evidence type="ECO:0000256" key="1">
    <source>
        <dbReference type="SAM" id="MobiDB-lite"/>
    </source>
</evidence>
<dbReference type="AlphaFoldDB" id="A0AAD6Z647"/>